<evidence type="ECO:0000313" key="3">
    <source>
        <dbReference type="Proteomes" id="UP000199572"/>
    </source>
</evidence>
<evidence type="ECO:0000256" key="1">
    <source>
        <dbReference type="SAM" id="Phobius"/>
    </source>
</evidence>
<dbReference type="InterPro" id="IPR007263">
    <property type="entry name" value="DCC1-like"/>
</dbReference>
<name>A0A1H9VWY3_9SPHI</name>
<dbReference type="EMBL" id="FOGG01000051">
    <property type="protein sequence ID" value="SES25994.1"/>
    <property type="molecule type" value="Genomic_DNA"/>
</dbReference>
<feature type="transmembrane region" description="Helical" evidence="1">
    <location>
        <begin position="134"/>
        <end position="153"/>
    </location>
</feature>
<organism evidence="2 3">
    <name type="scientific">Pedobacter rhizosphaerae</name>
    <dbReference type="NCBI Taxonomy" id="390241"/>
    <lineage>
        <taxon>Bacteria</taxon>
        <taxon>Pseudomonadati</taxon>
        <taxon>Bacteroidota</taxon>
        <taxon>Sphingobacteriia</taxon>
        <taxon>Sphingobacteriales</taxon>
        <taxon>Sphingobacteriaceae</taxon>
        <taxon>Pedobacter</taxon>
    </lineage>
</organism>
<dbReference type="Pfam" id="PF04134">
    <property type="entry name" value="DCC1-like"/>
    <property type="match status" value="1"/>
</dbReference>
<keyword evidence="1" id="KW-1133">Transmembrane helix</keyword>
<protein>
    <submittedName>
        <fullName evidence="2">Predicted thiol-disulfide oxidoreductase YuxK, DCC family</fullName>
    </submittedName>
</protein>
<feature type="transmembrane region" description="Helical" evidence="1">
    <location>
        <begin position="165"/>
        <end position="185"/>
    </location>
</feature>
<keyword evidence="1" id="KW-0812">Transmembrane</keyword>
<reference evidence="2 3" key="1">
    <citation type="submission" date="2016-10" db="EMBL/GenBank/DDBJ databases">
        <authorList>
            <person name="de Groot N.N."/>
        </authorList>
    </citation>
    <scope>NUCLEOTIDE SEQUENCE [LARGE SCALE GENOMIC DNA]</scope>
    <source>
        <strain evidence="2 3">DSM 18610</strain>
    </source>
</reference>
<dbReference type="AlphaFoldDB" id="A0A1H9VWY3"/>
<dbReference type="Proteomes" id="UP000199572">
    <property type="component" value="Unassembled WGS sequence"/>
</dbReference>
<evidence type="ECO:0000313" key="2">
    <source>
        <dbReference type="EMBL" id="SES25994.1"/>
    </source>
</evidence>
<proteinExistence type="predicted"/>
<feature type="transmembrane region" description="Helical" evidence="1">
    <location>
        <begin position="250"/>
        <end position="270"/>
    </location>
</feature>
<dbReference type="STRING" id="390241.SAMN04488023_1518"/>
<keyword evidence="3" id="KW-1185">Reference proteome</keyword>
<accession>A0A1H9VWY3</accession>
<sequence length="271" mass="31224">MKTLHHHIILFDEECPMCMGYTQLFVKTGMLDQQGRVSYQKMPAEVCPIVDRQRAVNEIALVNIQNGEVTYGIKSLFKVIGYSMPVFKSLFNFAPFVWLMEKLYAFISYNRKVVIPAAIKTPGLQPDFKLTYRIAYLPFTWLVTAYILTRYSVLLTDFAPLGGEYREYLICGGQIAFQGLIILYYRKEKFWDYMGNMMTISCAGALLLLIGLVVANVTSLPSIYYLLYFMMVAGLMLLEHLRRSKLLQLGFLLSITWVLYRLMVLGLILIF</sequence>
<keyword evidence="1" id="KW-0472">Membrane</keyword>
<gene>
    <name evidence="2" type="ORF">SAMN04488023_1518</name>
</gene>
<dbReference type="OrthoDB" id="671850at2"/>
<dbReference type="GO" id="GO:0015035">
    <property type="term" value="F:protein-disulfide reductase activity"/>
    <property type="evidence" value="ECO:0007669"/>
    <property type="project" value="InterPro"/>
</dbReference>
<dbReference type="RefSeq" id="WP_090889378.1">
    <property type="nucleotide sequence ID" value="NZ_FOGG01000051.1"/>
</dbReference>